<dbReference type="InterPro" id="IPR029058">
    <property type="entry name" value="AB_hydrolase_fold"/>
</dbReference>
<dbReference type="AlphaFoldDB" id="A0A916S1F2"/>
<dbReference type="EMBL" id="BMIF01000012">
    <property type="protein sequence ID" value="GGA77236.1"/>
    <property type="molecule type" value="Genomic_DNA"/>
</dbReference>
<keyword evidence="3" id="KW-1185">Reference proteome</keyword>
<dbReference type="InterPro" id="IPR000073">
    <property type="entry name" value="AB_hydrolase_1"/>
</dbReference>
<reference evidence="2" key="1">
    <citation type="journal article" date="2014" name="Int. J. Syst. Evol. Microbiol.">
        <title>Complete genome sequence of Corynebacterium casei LMG S-19264T (=DSM 44701T), isolated from a smear-ripened cheese.</title>
        <authorList>
            <consortium name="US DOE Joint Genome Institute (JGI-PGF)"/>
            <person name="Walter F."/>
            <person name="Albersmeier A."/>
            <person name="Kalinowski J."/>
            <person name="Ruckert C."/>
        </authorList>
    </citation>
    <scope>NUCLEOTIDE SEQUENCE</scope>
    <source>
        <strain evidence="2">CGMCC 1.15320</strain>
    </source>
</reference>
<proteinExistence type="predicted"/>
<accession>A0A916S1F2</accession>
<evidence type="ECO:0000313" key="2">
    <source>
        <dbReference type="EMBL" id="GGA77236.1"/>
    </source>
</evidence>
<dbReference type="Gene3D" id="3.40.50.1820">
    <property type="entry name" value="alpha/beta hydrolase"/>
    <property type="match status" value="1"/>
</dbReference>
<dbReference type="RefSeq" id="WP_188722314.1">
    <property type="nucleotide sequence ID" value="NZ_BMIF01000012.1"/>
</dbReference>
<dbReference type="PANTHER" id="PTHR43798">
    <property type="entry name" value="MONOACYLGLYCEROL LIPASE"/>
    <property type="match status" value="1"/>
</dbReference>
<evidence type="ECO:0000313" key="3">
    <source>
        <dbReference type="Proteomes" id="UP000636264"/>
    </source>
</evidence>
<dbReference type="Pfam" id="PF00561">
    <property type="entry name" value="Abhydrolase_1"/>
    <property type="match status" value="1"/>
</dbReference>
<dbReference type="Proteomes" id="UP000636264">
    <property type="component" value="Unassembled WGS sequence"/>
</dbReference>
<dbReference type="InterPro" id="IPR050266">
    <property type="entry name" value="AB_hydrolase_sf"/>
</dbReference>
<gene>
    <name evidence="2" type="ORF">GCM10011385_34210</name>
</gene>
<evidence type="ECO:0000259" key="1">
    <source>
        <dbReference type="Pfam" id="PF00561"/>
    </source>
</evidence>
<dbReference type="GO" id="GO:0016787">
    <property type="term" value="F:hydrolase activity"/>
    <property type="evidence" value="ECO:0007669"/>
    <property type="project" value="UniProtKB-KW"/>
</dbReference>
<keyword evidence="2" id="KW-0378">Hydrolase</keyword>
<protein>
    <submittedName>
        <fullName evidence="2">Hydrolase</fullName>
    </submittedName>
</protein>
<sequence length="268" mass="30218">MTVSIKRGLVATDYGYIHYREAGAGEAIVLMHINQQSSELYRELITALAPRFHVVAVDLPSHGCSDHIAFQPSLTDYGNAVDAVMTALGHERYTVLGEATGSGVAIELASTRKSKVVRCVLVNCPELDRPPEEELAEFRDELRPSDETGFPRIRTIDWWLTHDPLHAPIEPTQDYMDRINRAQIECGRDRWQALTALHYYDLKGGQTRIDCPVLVLVGEHFYCRDKVETISGRIKDCRWHELPGARFCAGWERAEEIAARVIAFAAEQ</sequence>
<comment type="caution">
    <text evidence="2">The sequence shown here is derived from an EMBL/GenBank/DDBJ whole genome shotgun (WGS) entry which is preliminary data.</text>
</comment>
<dbReference type="SUPFAM" id="SSF53474">
    <property type="entry name" value="alpha/beta-Hydrolases"/>
    <property type="match status" value="1"/>
</dbReference>
<name>A0A916S1F2_9HYPH</name>
<organism evidence="2 3">
    <name type="scientific">Nitratireductor aestuarii</name>
    <dbReference type="NCBI Taxonomy" id="1735103"/>
    <lineage>
        <taxon>Bacteria</taxon>
        <taxon>Pseudomonadati</taxon>
        <taxon>Pseudomonadota</taxon>
        <taxon>Alphaproteobacteria</taxon>
        <taxon>Hyphomicrobiales</taxon>
        <taxon>Phyllobacteriaceae</taxon>
        <taxon>Nitratireductor</taxon>
    </lineage>
</organism>
<reference evidence="2" key="2">
    <citation type="submission" date="2020-09" db="EMBL/GenBank/DDBJ databases">
        <authorList>
            <person name="Sun Q."/>
            <person name="Zhou Y."/>
        </authorList>
    </citation>
    <scope>NUCLEOTIDE SEQUENCE</scope>
    <source>
        <strain evidence="2">CGMCC 1.15320</strain>
    </source>
</reference>
<feature type="domain" description="AB hydrolase-1" evidence="1">
    <location>
        <begin position="28"/>
        <end position="152"/>
    </location>
</feature>